<feature type="domain" description="DUF1206" evidence="2">
    <location>
        <begin position="110"/>
        <end position="181"/>
    </location>
</feature>
<gene>
    <name evidence="3" type="ORF">GGR13_002931</name>
</gene>
<keyword evidence="4" id="KW-1185">Reference proteome</keyword>
<dbReference type="Proteomes" id="UP000545037">
    <property type="component" value="Unassembled WGS sequence"/>
</dbReference>
<dbReference type="AlphaFoldDB" id="A0A7W9FFH3"/>
<feature type="transmembrane region" description="Helical" evidence="1">
    <location>
        <begin position="207"/>
        <end position="228"/>
    </location>
</feature>
<evidence type="ECO:0000313" key="4">
    <source>
        <dbReference type="Proteomes" id="UP000545037"/>
    </source>
</evidence>
<keyword evidence="1" id="KW-0472">Membrane</keyword>
<dbReference type="InterPro" id="IPR009597">
    <property type="entry name" value="DUF1206"/>
</dbReference>
<keyword evidence="1" id="KW-0812">Transmembrane</keyword>
<feature type="domain" description="DUF1206" evidence="2">
    <location>
        <begin position="27"/>
        <end position="94"/>
    </location>
</feature>
<proteinExistence type="predicted"/>
<feature type="transmembrane region" description="Helical" evidence="1">
    <location>
        <begin position="106"/>
        <end position="127"/>
    </location>
</feature>
<feature type="transmembrane region" description="Helical" evidence="1">
    <location>
        <begin position="33"/>
        <end position="51"/>
    </location>
</feature>
<feature type="transmembrane region" description="Helical" evidence="1">
    <location>
        <begin position="248"/>
        <end position="269"/>
    </location>
</feature>
<sequence length="286" mass="30356">MTRLAVPNPFSRTSPTVDKVVQLVARFGYGARGFVYLSIGLLTLMAALDMVDSSVGTGGAVGALARQPFGRTWLILLGLGLWAFVLWRVLQAVFDADREGTRPKALMLRAGQAVSGLFYGLLAATVFELLDEVGADPSADDIAENQQKASMVLDLPFGDWLLIGVGLTIASVGIGNILKGIGADFGEDLACTLEQKRWFTVIARAGYVARGLAYLPLALFVALAGLRARAESVTSFGASLDALEAQPGGSWMLGLTALGLMAFGAFAFVEARFRRIRTPDLNPLNG</sequence>
<feature type="domain" description="DUF1206" evidence="2">
    <location>
        <begin position="205"/>
        <end position="274"/>
    </location>
</feature>
<feature type="transmembrane region" description="Helical" evidence="1">
    <location>
        <begin position="71"/>
        <end position="94"/>
    </location>
</feature>
<dbReference type="Pfam" id="PF06724">
    <property type="entry name" value="DUF1206"/>
    <property type="match status" value="3"/>
</dbReference>
<feature type="transmembrane region" description="Helical" evidence="1">
    <location>
        <begin position="160"/>
        <end position="178"/>
    </location>
</feature>
<dbReference type="EMBL" id="JACHOR010000005">
    <property type="protein sequence ID" value="MBB5747310.1"/>
    <property type="molecule type" value="Genomic_DNA"/>
</dbReference>
<reference evidence="3 4" key="1">
    <citation type="submission" date="2020-08" db="EMBL/GenBank/DDBJ databases">
        <title>Genomic Encyclopedia of Type Strains, Phase IV (KMG-IV): sequencing the most valuable type-strain genomes for metagenomic binning, comparative biology and taxonomic classification.</title>
        <authorList>
            <person name="Goeker M."/>
        </authorList>
    </citation>
    <scope>NUCLEOTIDE SEQUENCE [LARGE SCALE GENOMIC DNA]</scope>
    <source>
        <strain evidence="3 4">DSM 4737</strain>
    </source>
</reference>
<evidence type="ECO:0000256" key="1">
    <source>
        <dbReference type="SAM" id="Phobius"/>
    </source>
</evidence>
<protein>
    <recommendedName>
        <fullName evidence="2">DUF1206 domain-containing protein</fullName>
    </recommendedName>
</protein>
<accession>A0A7W9FFH3</accession>
<keyword evidence="1" id="KW-1133">Transmembrane helix</keyword>
<evidence type="ECO:0000259" key="2">
    <source>
        <dbReference type="Pfam" id="PF06724"/>
    </source>
</evidence>
<comment type="caution">
    <text evidence="3">The sequence shown here is derived from an EMBL/GenBank/DDBJ whole genome shotgun (WGS) entry which is preliminary data.</text>
</comment>
<evidence type="ECO:0000313" key="3">
    <source>
        <dbReference type="EMBL" id="MBB5747310.1"/>
    </source>
</evidence>
<dbReference type="RefSeq" id="WP_183214299.1">
    <property type="nucleotide sequence ID" value="NZ_JACHOR010000005.1"/>
</dbReference>
<name>A0A7W9FFH3_9CAUL</name>
<organism evidence="3 4">
    <name type="scientific">Brevundimonas variabilis</name>
    <dbReference type="NCBI Taxonomy" id="74312"/>
    <lineage>
        <taxon>Bacteria</taxon>
        <taxon>Pseudomonadati</taxon>
        <taxon>Pseudomonadota</taxon>
        <taxon>Alphaproteobacteria</taxon>
        <taxon>Caulobacterales</taxon>
        <taxon>Caulobacteraceae</taxon>
        <taxon>Brevundimonas</taxon>
    </lineage>
</organism>